<dbReference type="EMBL" id="CAKJTJ010000001">
    <property type="protein sequence ID" value="CAG9619621.1"/>
    <property type="molecule type" value="Genomic_DNA"/>
</dbReference>
<name>A0ABN8A396_9BACI</name>
<evidence type="ECO:0008006" key="4">
    <source>
        <dbReference type="Google" id="ProtNLM"/>
    </source>
</evidence>
<dbReference type="Pfam" id="PF14007">
    <property type="entry name" value="YtpI"/>
    <property type="match status" value="1"/>
</dbReference>
<dbReference type="RefSeq" id="WP_230499543.1">
    <property type="nucleotide sequence ID" value="NZ_CAKJTJ010000001.1"/>
</dbReference>
<organism evidence="2 3">
    <name type="scientific">Sutcliffiella rhizosphaerae</name>
    <dbReference type="NCBI Taxonomy" id="2880967"/>
    <lineage>
        <taxon>Bacteria</taxon>
        <taxon>Bacillati</taxon>
        <taxon>Bacillota</taxon>
        <taxon>Bacilli</taxon>
        <taxon>Bacillales</taxon>
        <taxon>Bacillaceae</taxon>
        <taxon>Sutcliffiella</taxon>
    </lineage>
</organism>
<evidence type="ECO:0000313" key="3">
    <source>
        <dbReference type="Proteomes" id="UP000789833"/>
    </source>
</evidence>
<accession>A0ABN8A396</accession>
<proteinExistence type="predicted"/>
<sequence length="110" mass="12451">MAIFIFLIIFSLMFYVMYKVKYFRTHLPAEKKWLSGKSSIALGSFVFFFGINTLINPLSNVAIVVGIILILVGLGSIWAGVKAYRYYLPFAIKEAEAVKEAEMKEKTVTN</sequence>
<gene>
    <name evidence="2" type="ORF">BACCIP111883_00389</name>
</gene>
<reference evidence="2 3" key="1">
    <citation type="submission" date="2021-10" db="EMBL/GenBank/DDBJ databases">
        <authorList>
            <person name="Criscuolo A."/>
        </authorList>
    </citation>
    <scope>NUCLEOTIDE SEQUENCE [LARGE SCALE GENOMIC DNA]</scope>
    <source>
        <strain evidence="3">CIP 111883</strain>
    </source>
</reference>
<protein>
    <recommendedName>
        <fullName evidence="4">YtpI-like protein</fullName>
    </recommendedName>
</protein>
<keyword evidence="1" id="KW-1133">Transmembrane helix</keyword>
<dbReference type="InterPro" id="IPR025618">
    <property type="entry name" value="YtpI"/>
</dbReference>
<keyword evidence="3" id="KW-1185">Reference proteome</keyword>
<dbReference type="Proteomes" id="UP000789833">
    <property type="component" value="Unassembled WGS sequence"/>
</dbReference>
<keyword evidence="1" id="KW-0472">Membrane</keyword>
<comment type="caution">
    <text evidence="2">The sequence shown here is derived from an EMBL/GenBank/DDBJ whole genome shotgun (WGS) entry which is preliminary data.</text>
</comment>
<evidence type="ECO:0000313" key="2">
    <source>
        <dbReference type="EMBL" id="CAG9619621.1"/>
    </source>
</evidence>
<feature type="transmembrane region" description="Helical" evidence="1">
    <location>
        <begin position="6"/>
        <end position="22"/>
    </location>
</feature>
<evidence type="ECO:0000256" key="1">
    <source>
        <dbReference type="SAM" id="Phobius"/>
    </source>
</evidence>
<feature type="transmembrane region" description="Helical" evidence="1">
    <location>
        <begin position="34"/>
        <end position="55"/>
    </location>
</feature>
<feature type="transmembrane region" description="Helical" evidence="1">
    <location>
        <begin position="61"/>
        <end position="81"/>
    </location>
</feature>
<keyword evidence="1" id="KW-0812">Transmembrane</keyword>